<dbReference type="InterPro" id="IPR052421">
    <property type="entry name" value="PCW_Enzyme_Inhibitor"/>
</dbReference>
<comment type="similarity">
    <text evidence="3">Belongs to the PMEI family.</text>
</comment>
<dbReference type="InterPro" id="IPR006501">
    <property type="entry name" value="Pectinesterase_inhib_dom"/>
</dbReference>
<comment type="caution">
    <text evidence="6">The sequence shown here is derived from an EMBL/GenBank/DDBJ whole genome shotgun (WGS) entry which is preliminary data.</text>
</comment>
<reference evidence="6" key="2">
    <citation type="submission" date="2017-06" db="EMBL/GenBank/DDBJ databases">
        <title>The pomegranate genome and the genomics of punicalagin biosynthesis.</title>
        <authorList>
            <person name="Xu C."/>
        </authorList>
    </citation>
    <scope>NUCLEOTIDE SEQUENCE [LARGE SCALE GENOMIC DNA]</scope>
    <source>
        <tissue evidence="6">Fresh leaf</tissue>
    </source>
</reference>
<dbReference type="AlphaFoldDB" id="A0A218WLQ5"/>
<dbReference type="PANTHER" id="PTHR36710">
    <property type="entry name" value="PECTINESTERASE INHIBITOR-LIKE"/>
    <property type="match status" value="1"/>
</dbReference>
<feature type="chain" id="PRO_5014071732" description="Pectinesterase inhibitor domain-containing protein" evidence="4">
    <location>
        <begin position="23"/>
        <end position="187"/>
    </location>
</feature>
<accession>A0A218WLQ5</accession>
<organism evidence="6 8">
    <name type="scientific">Punica granatum</name>
    <name type="common">Pomegranate</name>
    <dbReference type="NCBI Taxonomy" id="22663"/>
    <lineage>
        <taxon>Eukaryota</taxon>
        <taxon>Viridiplantae</taxon>
        <taxon>Streptophyta</taxon>
        <taxon>Embryophyta</taxon>
        <taxon>Tracheophyta</taxon>
        <taxon>Spermatophyta</taxon>
        <taxon>Magnoliopsida</taxon>
        <taxon>eudicotyledons</taxon>
        <taxon>Gunneridae</taxon>
        <taxon>Pentapetalae</taxon>
        <taxon>rosids</taxon>
        <taxon>malvids</taxon>
        <taxon>Myrtales</taxon>
        <taxon>Lythraceae</taxon>
        <taxon>Punica</taxon>
    </lineage>
</organism>
<dbReference type="EMBL" id="PGOL01001681">
    <property type="protein sequence ID" value="PKI55699.1"/>
    <property type="molecule type" value="Genomic_DNA"/>
</dbReference>
<keyword evidence="9" id="KW-1185">Reference proteome</keyword>
<dbReference type="GO" id="GO:0004857">
    <property type="term" value="F:enzyme inhibitor activity"/>
    <property type="evidence" value="ECO:0007669"/>
    <property type="project" value="InterPro"/>
</dbReference>
<dbReference type="PANTHER" id="PTHR36710:SF18">
    <property type="entry name" value="PECTINESTERASE INHIBITOR 5-RELATED"/>
    <property type="match status" value="1"/>
</dbReference>
<evidence type="ECO:0000256" key="2">
    <source>
        <dbReference type="ARBA" id="ARBA00023157"/>
    </source>
</evidence>
<protein>
    <recommendedName>
        <fullName evidence="5">Pectinesterase inhibitor domain-containing protein</fullName>
    </recommendedName>
</protein>
<proteinExistence type="inferred from homology"/>
<keyword evidence="2" id="KW-1015">Disulfide bond</keyword>
<keyword evidence="1 4" id="KW-0732">Signal</keyword>
<dbReference type="Proteomes" id="UP000233551">
    <property type="component" value="Unassembled WGS sequence"/>
</dbReference>
<dbReference type="EMBL" id="MTKT01003953">
    <property type="protein sequence ID" value="OWM73290.1"/>
    <property type="molecule type" value="Genomic_DNA"/>
</dbReference>
<reference evidence="8" key="1">
    <citation type="journal article" date="2017" name="Plant J.">
        <title>The pomegranate (Punica granatum L.) genome and the genomics of punicalagin biosynthesis.</title>
        <authorList>
            <person name="Qin G."/>
            <person name="Xu C."/>
            <person name="Ming R."/>
            <person name="Tang H."/>
            <person name="Guyot R."/>
            <person name="Kramer E.M."/>
            <person name="Hu Y."/>
            <person name="Yi X."/>
            <person name="Qi Y."/>
            <person name="Xu X."/>
            <person name="Gao Z."/>
            <person name="Pan H."/>
            <person name="Jian J."/>
            <person name="Tian Y."/>
            <person name="Yue Z."/>
            <person name="Xu Y."/>
        </authorList>
    </citation>
    <scope>NUCLEOTIDE SEQUENCE [LARGE SCALE GENOMIC DNA]</scope>
    <source>
        <strain evidence="8">cv. Dabenzi</strain>
    </source>
</reference>
<evidence type="ECO:0000256" key="1">
    <source>
        <dbReference type="ARBA" id="ARBA00022729"/>
    </source>
</evidence>
<evidence type="ECO:0000313" key="8">
    <source>
        <dbReference type="Proteomes" id="UP000197138"/>
    </source>
</evidence>
<dbReference type="InterPro" id="IPR035513">
    <property type="entry name" value="Invertase/methylesterase_inhib"/>
</dbReference>
<dbReference type="Proteomes" id="UP000197138">
    <property type="component" value="Unassembled WGS sequence"/>
</dbReference>
<evidence type="ECO:0000313" key="7">
    <source>
        <dbReference type="EMBL" id="PKI55699.1"/>
    </source>
</evidence>
<dbReference type="NCBIfam" id="TIGR01614">
    <property type="entry name" value="PME_inhib"/>
    <property type="match status" value="1"/>
</dbReference>
<evidence type="ECO:0000256" key="4">
    <source>
        <dbReference type="SAM" id="SignalP"/>
    </source>
</evidence>
<feature type="domain" description="Pectinesterase inhibitor" evidence="5">
    <location>
        <begin position="28"/>
        <end position="178"/>
    </location>
</feature>
<dbReference type="SMART" id="SM00856">
    <property type="entry name" value="PMEI"/>
    <property type="match status" value="1"/>
</dbReference>
<evidence type="ECO:0000259" key="5">
    <source>
        <dbReference type="SMART" id="SM00856"/>
    </source>
</evidence>
<evidence type="ECO:0000256" key="3">
    <source>
        <dbReference type="ARBA" id="ARBA00038471"/>
    </source>
</evidence>
<reference evidence="7 9" key="3">
    <citation type="submission" date="2017-11" db="EMBL/GenBank/DDBJ databases">
        <title>De-novo sequencing of pomegranate (Punica granatum L.) genome.</title>
        <authorList>
            <person name="Akparov Z."/>
            <person name="Amiraslanov A."/>
            <person name="Hajiyeva S."/>
            <person name="Abbasov M."/>
            <person name="Kaur K."/>
            <person name="Hamwieh A."/>
            <person name="Solovyev V."/>
            <person name="Salamov A."/>
            <person name="Braich B."/>
            <person name="Kosarev P."/>
            <person name="Mahmoud A."/>
            <person name="Hajiyev E."/>
            <person name="Babayeva S."/>
            <person name="Izzatullayeva V."/>
            <person name="Mammadov A."/>
            <person name="Mammadov A."/>
            <person name="Sharifova S."/>
            <person name="Ojaghi J."/>
            <person name="Eynullazada K."/>
            <person name="Bayramov B."/>
            <person name="Abdulazimova A."/>
            <person name="Shahmuradov I."/>
        </authorList>
    </citation>
    <scope>NUCLEOTIDE SEQUENCE [LARGE SCALE GENOMIC DNA]</scope>
    <source>
        <strain evidence="7">AG2017</strain>
        <strain evidence="9">cv. AG2017</strain>
        <tissue evidence="7">Leaf</tissue>
    </source>
</reference>
<gene>
    <name evidence="6" type="ORF">CDL15_Pgr001404</name>
    <name evidence="7" type="ORF">CRG98_023915</name>
</gene>
<evidence type="ECO:0000313" key="9">
    <source>
        <dbReference type="Proteomes" id="UP000233551"/>
    </source>
</evidence>
<name>A0A218WLQ5_PUNGR</name>
<dbReference type="SUPFAM" id="SSF101148">
    <property type="entry name" value="Plant invertase/pectin methylesterase inhibitor"/>
    <property type="match status" value="1"/>
</dbReference>
<evidence type="ECO:0000313" key="6">
    <source>
        <dbReference type="EMBL" id="OWM73290.1"/>
    </source>
</evidence>
<dbReference type="Gene3D" id="1.20.140.40">
    <property type="entry name" value="Invertase/pectin methylesterase inhibitor family protein"/>
    <property type="match status" value="1"/>
</dbReference>
<sequence length="187" mass="20594">MASSYSSTYMVVVALILAVVCTDPIVASDPKEVARICSRSLEPEACKECVFSDPSRGIDDIPQLIYTAVFCMYTQMVYAHDHADGLAQNTTSGLPGHRTALQVCSKVLFGASNTLGDALTMVEDAKYYDAYSNVKRSRWALISCDNAFGKFAKDVVVPNPLVDDMTLTKRLFDVVHYFFSLIIKINP</sequence>
<feature type="signal peptide" evidence="4">
    <location>
        <begin position="1"/>
        <end position="22"/>
    </location>
</feature>
<dbReference type="Pfam" id="PF04043">
    <property type="entry name" value="PMEI"/>
    <property type="match status" value="1"/>
</dbReference>